<protein>
    <submittedName>
        <fullName evidence="1">Uncharacterized protein</fullName>
    </submittedName>
</protein>
<name>A0A9P3UIN8_LYOSH</name>
<evidence type="ECO:0000313" key="2">
    <source>
        <dbReference type="Proteomes" id="UP001063166"/>
    </source>
</evidence>
<proteinExistence type="predicted"/>
<evidence type="ECO:0000313" key="1">
    <source>
        <dbReference type="EMBL" id="GLB34673.1"/>
    </source>
</evidence>
<dbReference type="AlphaFoldDB" id="A0A9P3UIN8"/>
<organism evidence="1 2">
    <name type="scientific">Lyophyllum shimeji</name>
    <name type="common">Hon-shimeji</name>
    <name type="synonym">Tricholoma shimeji</name>
    <dbReference type="NCBI Taxonomy" id="47721"/>
    <lineage>
        <taxon>Eukaryota</taxon>
        <taxon>Fungi</taxon>
        <taxon>Dikarya</taxon>
        <taxon>Basidiomycota</taxon>
        <taxon>Agaricomycotina</taxon>
        <taxon>Agaricomycetes</taxon>
        <taxon>Agaricomycetidae</taxon>
        <taxon>Agaricales</taxon>
        <taxon>Tricholomatineae</taxon>
        <taxon>Lyophyllaceae</taxon>
        <taxon>Lyophyllum</taxon>
    </lineage>
</organism>
<reference evidence="1" key="1">
    <citation type="submission" date="2022-07" db="EMBL/GenBank/DDBJ databases">
        <title>The genome of Lyophyllum shimeji provides insight into the initial evolution of ectomycorrhizal fungal genome.</title>
        <authorList>
            <person name="Kobayashi Y."/>
            <person name="Shibata T."/>
            <person name="Hirakawa H."/>
            <person name="Shigenobu S."/>
            <person name="Nishiyama T."/>
            <person name="Yamada A."/>
            <person name="Hasebe M."/>
            <person name="Kawaguchi M."/>
        </authorList>
    </citation>
    <scope>NUCLEOTIDE SEQUENCE</scope>
    <source>
        <strain evidence="1">AT787</strain>
    </source>
</reference>
<dbReference type="EMBL" id="BRPK01000002">
    <property type="protein sequence ID" value="GLB34673.1"/>
    <property type="molecule type" value="Genomic_DNA"/>
</dbReference>
<accession>A0A9P3UIN8</accession>
<keyword evidence="2" id="KW-1185">Reference proteome</keyword>
<dbReference type="Proteomes" id="UP001063166">
    <property type="component" value="Unassembled WGS sequence"/>
</dbReference>
<gene>
    <name evidence="1" type="ORF">LshimejAT787_0202380</name>
</gene>
<sequence length="205" mass="22705">MATLLCSSIKRPLWNRPSSRESESNVVQELNHIEAPFNTVVVASSTPRLGRVSFEIWQYLMKPFRLAGVGQRGYLSKESLCWPVVGACSSPPRRPKPPRELPASIFIDEGPPAMPTDKIIYLEPSACPEGCGLMLSKQRETVADRVAGRINLEAHRTRAISRVACQITSGKQIWCYSGCHMLFVAYSTKRATLPLMEPSTTSTTP</sequence>
<comment type="caution">
    <text evidence="1">The sequence shown here is derived from an EMBL/GenBank/DDBJ whole genome shotgun (WGS) entry which is preliminary data.</text>
</comment>